<organism evidence="2 3">
    <name type="scientific">Pectobacterium versatile</name>
    <dbReference type="NCBI Taxonomy" id="2488639"/>
    <lineage>
        <taxon>Bacteria</taxon>
        <taxon>Pseudomonadati</taxon>
        <taxon>Pseudomonadota</taxon>
        <taxon>Gammaproteobacteria</taxon>
        <taxon>Enterobacterales</taxon>
        <taxon>Pectobacteriaceae</taxon>
        <taxon>Pectobacterium</taxon>
    </lineage>
</organism>
<keyword evidence="1" id="KW-1133">Transmembrane helix</keyword>
<evidence type="ECO:0000313" key="2">
    <source>
        <dbReference type="EMBL" id="MBA0159853.1"/>
    </source>
</evidence>
<proteinExistence type="predicted"/>
<dbReference type="EMBL" id="JACDRT010000010">
    <property type="protein sequence ID" value="MBA0159853.1"/>
    <property type="molecule type" value="Genomic_DNA"/>
</dbReference>
<protein>
    <submittedName>
        <fullName evidence="2">Uncharacterized protein</fullName>
    </submittedName>
</protein>
<evidence type="ECO:0000313" key="3">
    <source>
        <dbReference type="Proteomes" id="UP000584405"/>
    </source>
</evidence>
<name>A0AAW3RS06_9GAMM</name>
<dbReference type="Proteomes" id="UP000584405">
    <property type="component" value="Unassembled WGS sequence"/>
</dbReference>
<reference evidence="2 3" key="1">
    <citation type="submission" date="2020-07" db="EMBL/GenBank/DDBJ databases">
        <title>Updated taxonomy of Pectobacterium genus in the CIRM-CFBP bacterial collection: when new species reveal old endemic population.</title>
        <authorList>
            <person name="Pedron J."/>
            <person name="Barny M.A."/>
            <person name="Portier P."/>
        </authorList>
    </citation>
    <scope>NUCLEOTIDE SEQUENCE [LARGE SCALE GENOMIC DNA]</scope>
    <source>
        <strain evidence="2 3">CFBP5669</strain>
    </source>
</reference>
<keyword evidence="1" id="KW-0812">Transmembrane</keyword>
<gene>
    <name evidence="2" type="ORF">H0253_13480</name>
</gene>
<dbReference type="AlphaFoldDB" id="A0AAW3RS06"/>
<keyword evidence="1" id="KW-0472">Membrane</keyword>
<evidence type="ECO:0000256" key="1">
    <source>
        <dbReference type="SAM" id="Phobius"/>
    </source>
</evidence>
<accession>A0AAW3RS06</accession>
<dbReference type="RefSeq" id="WP_180790326.1">
    <property type="nucleotide sequence ID" value="NZ_JACDRT010000010.1"/>
</dbReference>
<sequence>MERLQPIISGFIFNCLTIFILSLQGKAPSKAITDRFNQAEAAYRH</sequence>
<feature type="transmembrane region" description="Helical" evidence="1">
    <location>
        <begin position="6"/>
        <end position="23"/>
    </location>
</feature>
<comment type="caution">
    <text evidence="2">The sequence shown here is derived from an EMBL/GenBank/DDBJ whole genome shotgun (WGS) entry which is preliminary data.</text>
</comment>